<evidence type="ECO:0000313" key="4">
    <source>
        <dbReference type="Proteomes" id="UP000261739"/>
    </source>
</evidence>
<keyword evidence="3" id="KW-0547">Nucleotide-binding</keyword>
<reference evidence="3 4" key="1">
    <citation type="journal article" date="2018" name="Nat. Biotechnol.">
        <title>A standardized bacterial taxonomy based on genome phylogeny substantially revises the tree of life.</title>
        <authorList>
            <person name="Parks D.H."/>
            <person name="Chuvochina M."/>
            <person name="Waite D.W."/>
            <person name="Rinke C."/>
            <person name="Skarshewski A."/>
            <person name="Chaumeil P.A."/>
            <person name="Hugenholtz P."/>
        </authorList>
    </citation>
    <scope>NUCLEOTIDE SEQUENCE [LARGE SCALE GENOMIC DNA]</scope>
    <source>
        <strain evidence="3">UBA11247</strain>
    </source>
</reference>
<sequence>MSRTPHLSASSLGVTVADRTLFTDLTATISAGDRLLIVGENGTGKTTLLHTLAGVRAPDTGAVRCSGSLVLVRQGMDATGTVGDLVADATAASDAALADLDHALTSGDLGDAYAEALDRATALDAWDAHRRVDIALAGLNACTDRARPLLSLSHGQRYRVRLACALASRADTLLLDEPT</sequence>
<dbReference type="InterPro" id="IPR027417">
    <property type="entry name" value="P-loop_NTPase"/>
</dbReference>
<dbReference type="Proteomes" id="UP000261739">
    <property type="component" value="Unassembled WGS sequence"/>
</dbReference>
<dbReference type="Gene3D" id="3.40.50.300">
    <property type="entry name" value="P-loop containing nucleotide triphosphate hydrolases"/>
    <property type="match status" value="1"/>
</dbReference>
<accession>A0A3D4T2U6</accession>
<dbReference type="AlphaFoldDB" id="A0A3D4T2U6"/>
<evidence type="ECO:0000313" key="3">
    <source>
        <dbReference type="EMBL" id="HCT15607.1"/>
    </source>
</evidence>
<dbReference type="SUPFAM" id="SSF52540">
    <property type="entry name" value="P-loop containing nucleoside triphosphate hydrolases"/>
    <property type="match status" value="1"/>
</dbReference>
<dbReference type="Pfam" id="PF00005">
    <property type="entry name" value="ABC_tran"/>
    <property type="match status" value="1"/>
</dbReference>
<feature type="domain" description="ABC transporter" evidence="2">
    <location>
        <begin position="23"/>
        <end position="179"/>
    </location>
</feature>
<dbReference type="PANTHER" id="PTHR19211">
    <property type="entry name" value="ATP-BINDING TRANSPORT PROTEIN-RELATED"/>
    <property type="match status" value="1"/>
</dbReference>
<evidence type="ECO:0000259" key="2">
    <source>
        <dbReference type="Pfam" id="PF00005"/>
    </source>
</evidence>
<dbReference type="GO" id="GO:0016887">
    <property type="term" value="F:ATP hydrolysis activity"/>
    <property type="evidence" value="ECO:0007669"/>
    <property type="project" value="InterPro"/>
</dbReference>
<dbReference type="GO" id="GO:0005524">
    <property type="term" value="F:ATP binding"/>
    <property type="evidence" value="ECO:0007669"/>
    <property type="project" value="UniProtKB-KW"/>
</dbReference>
<dbReference type="InterPro" id="IPR003439">
    <property type="entry name" value="ABC_transporter-like_ATP-bd"/>
</dbReference>
<name>A0A3D4T2U6_9CORY</name>
<dbReference type="PANTHER" id="PTHR19211:SF14">
    <property type="entry name" value="ATP-BINDING CASSETTE SUB-FAMILY F MEMBER 1"/>
    <property type="match status" value="1"/>
</dbReference>
<feature type="non-terminal residue" evidence="3">
    <location>
        <position position="179"/>
    </location>
</feature>
<proteinExistence type="predicted"/>
<keyword evidence="1" id="KW-0677">Repeat</keyword>
<comment type="caution">
    <text evidence="3">The sequence shown here is derived from an EMBL/GenBank/DDBJ whole genome shotgun (WGS) entry which is preliminary data.</text>
</comment>
<gene>
    <name evidence="3" type="ORF">DIW82_12715</name>
</gene>
<evidence type="ECO:0000256" key="1">
    <source>
        <dbReference type="ARBA" id="ARBA00022737"/>
    </source>
</evidence>
<dbReference type="EMBL" id="DQID01000323">
    <property type="protein sequence ID" value="HCT15607.1"/>
    <property type="molecule type" value="Genomic_DNA"/>
</dbReference>
<dbReference type="InterPro" id="IPR050611">
    <property type="entry name" value="ABCF"/>
</dbReference>
<protein>
    <submittedName>
        <fullName evidence="3">ABC transporter ATP-binding protein</fullName>
    </submittedName>
</protein>
<organism evidence="3 4">
    <name type="scientific">Corynebacterium nuruki</name>
    <dbReference type="NCBI Taxonomy" id="1032851"/>
    <lineage>
        <taxon>Bacteria</taxon>
        <taxon>Bacillati</taxon>
        <taxon>Actinomycetota</taxon>
        <taxon>Actinomycetes</taxon>
        <taxon>Mycobacteriales</taxon>
        <taxon>Corynebacteriaceae</taxon>
        <taxon>Corynebacterium</taxon>
    </lineage>
</organism>
<keyword evidence="3" id="KW-0067">ATP-binding</keyword>